<keyword evidence="5" id="KW-1185">Reference proteome</keyword>
<evidence type="ECO:0000313" key="4">
    <source>
        <dbReference type="EMBL" id="TCM66735.1"/>
    </source>
</evidence>
<dbReference type="InterPro" id="IPR016181">
    <property type="entry name" value="Acyl_CoA_acyltransferase"/>
</dbReference>
<proteinExistence type="predicted"/>
<protein>
    <submittedName>
        <fullName evidence="4">L-amino acid N-acyltransferase YncA</fullName>
    </submittedName>
</protein>
<keyword evidence="1 4" id="KW-0808">Transferase</keyword>
<dbReference type="CDD" id="cd04301">
    <property type="entry name" value="NAT_SF"/>
    <property type="match status" value="1"/>
</dbReference>
<comment type="caution">
    <text evidence="4">The sequence shown here is derived from an EMBL/GenBank/DDBJ whole genome shotgun (WGS) entry which is preliminary data.</text>
</comment>
<dbReference type="InterPro" id="IPR000182">
    <property type="entry name" value="GNAT_dom"/>
</dbReference>
<evidence type="ECO:0000256" key="1">
    <source>
        <dbReference type="ARBA" id="ARBA00022679"/>
    </source>
</evidence>
<dbReference type="OrthoDB" id="5292888at2"/>
<organism evidence="4 5">
    <name type="scientific">Acinetobacter calcoaceticus</name>
    <dbReference type="NCBI Taxonomy" id="471"/>
    <lineage>
        <taxon>Bacteria</taxon>
        <taxon>Pseudomonadati</taxon>
        <taxon>Pseudomonadota</taxon>
        <taxon>Gammaproteobacteria</taxon>
        <taxon>Moraxellales</taxon>
        <taxon>Moraxellaceae</taxon>
        <taxon>Acinetobacter</taxon>
        <taxon>Acinetobacter calcoaceticus/baumannii complex</taxon>
    </lineage>
</organism>
<gene>
    <name evidence="4" type="ORF">EC844_11124</name>
</gene>
<dbReference type="EMBL" id="SLVJ01000011">
    <property type="protein sequence ID" value="TCM66735.1"/>
    <property type="molecule type" value="Genomic_DNA"/>
</dbReference>
<name>A0A4R1XWQ5_ACICA</name>
<dbReference type="Gene3D" id="3.40.630.30">
    <property type="match status" value="1"/>
</dbReference>
<feature type="domain" description="N-acetyltransferase" evidence="3">
    <location>
        <begin position="1"/>
        <end position="162"/>
    </location>
</feature>
<evidence type="ECO:0000256" key="2">
    <source>
        <dbReference type="ARBA" id="ARBA00023315"/>
    </source>
</evidence>
<dbReference type="GO" id="GO:0016747">
    <property type="term" value="F:acyltransferase activity, transferring groups other than amino-acyl groups"/>
    <property type="evidence" value="ECO:0007669"/>
    <property type="project" value="InterPro"/>
</dbReference>
<evidence type="ECO:0000259" key="3">
    <source>
        <dbReference type="PROSITE" id="PS51186"/>
    </source>
</evidence>
<dbReference type="AlphaFoldDB" id="A0A4R1XWQ5"/>
<accession>A0A4R1XWQ5</accession>
<dbReference type="PANTHER" id="PTHR43877:SF1">
    <property type="entry name" value="ACETYLTRANSFERASE"/>
    <property type="match status" value="1"/>
</dbReference>
<dbReference type="PANTHER" id="PTHR43877">
    <property type="entry name" value="AMINOALKYLPHOSPHONATE N-ACETYLTRANSFERASE-RELATED-RELATED"/>
    <property type="match status" value="1"/>
</dbReference>
<evidence type="ECO:0000313" key="5">
    <source>
        <dbReference type="Proteomes" id="UP000294963"/>
    </source>
</evidence>
<dbReference type="Pfam" id="PF00583">
    <property type="entry name" value="Acetyltransf_1"/>
    <property type="match status" value="1"/>
</dbReference>
<reference evidence="4 5" key="1">
    <citation type="submission" date="2019-03" db="EMBL/GenBank/DDBJ databases">
        <title>Genomic analyses of the natural microbiome of Caenorhabditis elegans.</title>
        <authorList>
            <person name="Samuel B."/>
        </authorList>
    </citation>
    <scope>NUCLEOTIDE SEQUENCE [LARGE SCALE GENOMIC DNA]</scope>
    <source>
        <strain evidence="4 5">JUb89</strain>
    </source>
</reference>
<sequence length="162" mass="18654">MIRLAQYADAAGIAQVHVNSWLETYNAMVKPSVLAQQSVADRTELWKQVLLLAQHRVWVYQVQGEIVGFLDLDLMPNENHAEVRAVYLLAQHQGQGIGKQLMQLALSCCQQQHYHHLRLEVFDQNPSAKFYEKMGAVKVAEEDASDYADELKIYHYQWDLEL</sequence>
<dbReference type="Proteomes" id="UP000294963">
    <property type="component" value="Unassembled WGS sequence"/>
</dbReference>
<dbReference type="SUPFAM" id="SSF55729">
    <property type="entry name" value="Acyl-CoA N-acyltransferases (Nat)"/>
    <property type="match status" value="1"/>
</dbReference>
<dbReference type="PROSITE" id="PS51186">
    <property type="entry name" value="GNAT"/>
    <property type="match status" value="1"/>
</dbReference>
<keyword evidence="2 4" id="KW-0012">Acyltransferase</keyword>
<dbReference type="InterPro" id="IPR050832">
    <property type="entry name" value="Bact_Acetyltransf"/>
</dbReference>